<dbReference type="Gene3D" id="3.30.360.10">
    <property type="entry name" value="Dihydrodipicolinate Reductase, domain 2"/>
    <property type="match status" value="1"/>
</dbReference>
<comment type="function">
    <text evidence="11">Catalyzes the rate-limiting step of the oxidative pentose-phosphate pathway, which represents a route for the dissimilation of carbohydrates besides glycolysis.</text>
</comment>
<keyword evidence="9 11" id="KW-0119">Carbohydrate metabolism</keyword>
<dbReference type="EMBL" id="NCKV01005523">
    <property type="protein sequence ID" value="RWS24016.1"/>
    <property type="molecule type" value="Genomic_DNA"/>
</dbReference>
<evidence type="ECO:0000256" key="10">
    <source>
        <dbReference type="ARBA" id="ARBA00047696"/>
    </source>
</evidence>
<dbReference type="VEuPathDB" id="VectorBase:LDEU008025"/>
<dbReference type="STRING" id="299467.A0A443S8W5"/>
<evidence type="ECO:0000256" key="1">
    <source>
        <dbReference type="ARBA" id="ARBA00002914"/>
    </source>
</evidence>
<evidence type="ECO:0000313" key="14">
    <source>
        <dbReference type="EMBL" id="RWS24016.1"/>
    </source>
</evidence>
<comment type="similarity">
    <text evidence="3 11">Belongs to the glucose-6-phosphate dehydrogenase family.</text>
</comment>
<dbReference type="InterPro" id="IPR036291">
    <property type="entry name" value="NAD(P)-bd_dom_sf"/>
</dbReference>
<dbReference type="GO" id="GO:0006006">
    <property type="term" value="P:glucose metabolic process"/>
    <property type="evidence" value="ECO:0007669"/>
    <property type="project" value="UniProtKB-KW"/>
</dbReference>
<name>A0A443S8W5_9ACAR</name>
<dbReference type="HAMAP" id="MF_00966">
    <property type="entry name" value="G6PD"/>
    <property type="match status" value="1"/>
</dbReference>
<protein>
    <recommendedName>
        <fullName evidence="5 11">Glucose-6-phosphate 1-dehydrogenase</fullName>
        <ecNumber evidence="4 11">1.1.1.49</ecNumber>
    </recommendedName>
</protein>
<dbReference type="GO" id="GO:0005829">
    <property type="term" value="C:cytosol"/>
    <property type="evidence" value="ECO:0007669"/>
    <property type="project" value="TreeGrafter"/>
</dbReference>
<evidence type="ECO:0000256" key="5">
    <source>
        <dbReference type="ARBA" id="ARBA00020444"/>
    </source>
</evidence>
<keyword evidence="7 11" id="KW-0521">NADP</keyword>
<dbReference type="UniPathway" id="UPA00115">
    <property type="reaction ID" value="UER00408"/>
</dbReference>
<feature type="domain" description="Glucose-6-phosphate dehydrogenase C-terminal" evidence="13">
    <location>
        <begin position="230"/>
        <end position="519"/>
    </location>
</feature>
<evidence type="ECO:0000313" key="15">
    <source>
        <dbReference type="Proteomes" id="UP000288716"/>
    </source>
</evidence>
<dbReference type="Gene3D" id="3.40.50.720">
    <property type="entry name" value="NAD(P)-binding Rossmann-like Domain"/>
    <property type="match status" value="1"/>
</dbReference>
<comment type="catalytic activity">
    <reaction evidence="10">
        <text>D-glucose 6-phosphate + NADP(+) = 6-phospho-D-glucono-1,5-lactone + NADPH + H(+)</text>
        <dbReference type="Rhea" id="RHEA:15841"/>
        <dbReference type="ChEBI" id="CHEBI:15378"/>
        <dbReference type="ChEBI" id="CHEBI:57783"/>
        <dbReference type="ChEBI" id="CHEBI:57955"/>
        <dbReference type="ChEBI" id="CHEBI:58349"/>
        <dbReference type="ChEBI" id="CHEBI:61548"/>
        <dbReference type="EC" id="1.1.1.49"/>
    </reaction>
    <physiologicalReaction direction="left-to-right" evidence="10">
        <dbReference type="Rhea" id="RHEA:15842"/>
    </physiologicalReaction>
</comment>
<dbReference type="OrthoDB" id="60984at2759"/>
<dbReference type="Proteomes" id="UP000288716">
    <property type="component" value="Unassembled WGS sequence"/>
</dbReference>
<gene>
    <name evidence="14" type="ORF">B4U80_08462</name>
</gene>
<dbReference type="PIRSF" id="PIRSF000110">
    <property type="entry name" value="G6PD"/>
    <property type="match status" value="1"/>
</dbReference>
<keyword evidence="8 11" id="KW-0560">Oxidoreductase</keyword>
<dbReference type="AlphaFoldDB" id="A0A443S8W5"/>
<dbReference type="GO" id="GO:0009051">
    <property type="term" value="P:pentose-phosphate shunt, oxidative branch"/>
    <property type="evidence" value="ECO:0007669"/>
    <property type="project" value="TreeGrafter"/>
</dbReference>
<comment type="function">
    <text evidence="1">Cytosolic glucose-6-phosphate dehydrogenase that catalyzes the first and rate-limiting step of the oxidative branch within the pentose phosphate pathway/shunt, an alternative route to glycolysis for the dissimilation of carbohydrates and a major source of reducing power and metabolic intermediates for fatty acid and nucleic acid biosynthetic processes.</text>
</comment>
<dbReference type="InterPro" id="IPR022675">
    <property type="entry name" value="G6P_DH_C"/>
</dbReference>
<evidence type="ECO:0000256" key="7">
    <source>
        <dbReference type="ARBA" id="ARBA00022857"/>
    </source>
</evidence>
<dbReference type="PRINTS" id="PR00079">
    <property type="entry name" value="G6PDHDRGNASE"/>
</dbReference>
<evidence type="ECO:0000256" key="6">
    <source>
        <dbReference type="ARBA" id="ARBA00022526"/>
    </source>
</evidence>
<evidence type="ECO:0000256" key="2">
    <source>
        <dbReference type="ARBA" id="ARBA00004937"/>
    </source>
</evidence>
<dbReference type="InterPro" id="IPR019796">
    <property type="entry name" value="G6P_DH_AS"/>
</dbReference>
<dbReference type="PANTHER" id="PTHR23429">
    <property type="entry name" value="GLUCOSE-6-PHOSPHATE 1-DEHYDROGENASE G6PD"/>
    <property type="match status" value="1"/>
</dbReference>
<dbReference type="SUPFAM" id="SSF51735">
    <property type="entry name" value="NAD(P)-binding Rossmann-fold domains"/>
    <property type="match status" value="1"/>
</dbReference>
<evidence type="ECO:0000256" key="8">
    <source>
        <dbReference type="ARBA" id="ARBA00023002"/>
    </source>
</evidence>
<evidence type="ECO:0000256" key="11">
    <source>
        <dbReference type="RuleBase" id="RU362120"/>
    </source>
</evidence>
<sequence length="533" mass="61076">MFHRQKSEKRTITGDAVDAVERGISMILNGCGFHKSSDYIANIIVIFGASVRRRFGKENDLSRSLVIINLELYKVNLMPKNLVIYGFARSALNVDKIRDQISEFIEVQENEKAAFETFWKINHYFQGNYETAADYKSLDRTLDKLENCGISNRLFYLALPPHTFEVVTTNIHSQILSTNGWNRIVVEKPFGKDSTSAEKLSGHLTKLFKEDTLYRMDHYLGKEMVQNLIALRFANPIFSNTWDRSNIASVMITLKEPFGVNARGAYFDNYGIIRDVIQNHLLQVACLVAMERPVTTSAEDIRNEKVRVLRSAAEIKIEDVVVGQYVGNEKGDDVSKVGYREDATVPKDSLTATFASVVLKINNERWEGVPFILKCGKAMNEHKSEVRIQYRNPAGDIFDGKSVRNELVIRVQPNEAIYLKLMMKSPGMTFDVHETELDLNYNDRYKDVVLPDAYKRLILDVLTGSQTHFVRSDELKEAWRIFTPVLHHLETEKVVPIEYTFGARGLKEADELSRRHNFVYTGKYQWQKSKTGD</sequence>
<keyword evidence="15" id="KW-1185">Reference proteome</keyword>
<dbReference type="NCBIfam" id="TIGR00871">
    <property type="entry name" value="zwf"/>
    <property type="match status" value="1"/>
</dbReference>
<evidence type="ECO:0000256" key="9">
    <source>
        <dbReference type="ARBA" id="ARBA00023277"/>
    </source>
</evidence>
<feature type="domain" description="Glucose-6-phosphate dehydrogenase NAD-binding" evidence="12">
    <location>
        <begin position="55"/>
        <end position="227"/>
    </location>
</feature>
<dbReference type="EC" id="1.1.1.49" evidence="4 11"/>
<reference evidence="14 15" key="1">
    <citation type="journal article" date="2018" name="Gigascience">
        <title>Genomes of trombidid mites reveal novel predicted allergens and laterally-transferred genes associated with secondary metabolism.</title>
        <authorList>
            <person name="Dong X."/>
            <person name="Chaisiri K."/>
            <person name="Xia D."/>
            <person name="Armstrong S.D."/>
            <person name="Fang Y."/>
            <person name="Donnelly M.J."/>
            <person name="Kadowaki T."/>
            <person name="McGarry J.W."/>
            <person name="Darby A.C."/>
            <person name="Makepeace B.L."/>
        </authorList>
    </citation>
    <scope>NUCLEOTIDE SEQUENCE [LARGE SCALE GENOMIC DNA]</scope>
    <source>
        <strain evidence="14">UoL-UT</strain>
    </source>
</reference>
<comment type="pathway">
    <text evidence="2 11">Carbohydrate degradation; pentose phosphate pathway; D-ribulose 5-phosphate from D-glucose 6-phosphate (oxidative stage): step 1/3.</text>
</comment>
<dbReference type="GO" id="GO:0004345">
    <property type="term" value="F:glucose-6-phosphate dehydrogenase activity"/>
    <property type="evidence" value="ECO:0007669"/>
    <property type="project" value="UniProtKB-EC"/>
</dbReference>
<dbReference type="InterPro" id="IPR001282">
    <property type="entry name" value="G6P_DH"/>
</dbReference>
<proteinExistence type="inferred from homology"/>
<dbReference type="SUPFAM" id="SSF55347">
    <property type="entry name" value="Glyceraldehyde-3-phosphate dehydrogenase-like, C-terminal domain"/>
    <property type="match status" value="1"/>
</dbReference>
<evidence type="ECO:0000256" key="3">
    <source>
        <dbReference type="ARBA" id="ARBA00009975"/>
    </source>
</evidence>
<dbReference type="PROSITE" id="PS00069">
    <property type="entry name" value="G6P_DEHYDROGENASE"/>
    <property type="match status" value="1"/>
</dbReference>
<organism evidence="14 15">
    <name type="scientific">Leptotrombidium deliense</name>
    <dbReference type="NCBI Taxonomy" id="299467"/>
    <lineage>
        <taxon>Eukaryota</taxon>
        <taxon>Metazoa</taxon>
        <taxon>Ecdysozoa</taxon>
        <taxon>Arthropoda</taxon>
        <taxon>Chelicerata</taxon>
        <taxon>Arachnida</taxon>
        <taxon>Acari</taxon>
        <taxon>Acariformes</taxon>
        <taxon>Trombidiformes</taxon>
        <taxon>Prostigmata</taxon>
        <taxon>Anystina</taxon>
        <taxon>Parasitengona</taxon>
        <taxon>Trombiculoidea</taxon>
        <taxon>Trombiculidae</taxon>
        <taxon>Leptotrombidium</taxon>
    </lineage>
</organism>
<evidence type="ECO:0000259" key="12">
    <source>
        <dbReference type="Pfam" id="PF00479"/>
    </source>
</evidence>
<accession>A0A443S8W5</accession>
<comment type="caution">
    <text evidence="14">The sequence shown here is derived from an EMBL/GenBank/DDBJ whole genome shotgun (WGS) entry which is preliminary data.</text>
</comment>
<dbReference type="PANTHER" id="PTHR23429:SF0">
    <property type="entry name" value="GLUCOSE-6-PHOSPHATE 1-DEHYDROGENASE"/>
    <property type="match status" value="1"/>
</dbReference>
<keyword evidence="6 11" id="KW-0313">Glucose metabolism</keyword>
<evidence type="ECO:0000259" key="13">
    <source>
        <dbReference type="Pfam" id="PF02781"/>
    </source>
</evidence>
<evidence type="ECO:0000256" key="4">
    <source>
        <dbReference type="ARBA" id="ARBA00013019"/>
    </source>
</evidence>
<dbReference type="GO" id="GO:0050661">
    <property type="term" value="F:NADP binding"/>
    <property type="evidence" value="ECO:0007669"/>
    <property type="project" value="InterPro"/>
</dbReference>
<dbReference type="Pfam" id="PF00479">
    <property type="entry name" value="G6PD_N"/>
    <property type="match status" value="1"/>
</dbReference>
<dbReference type="Pfam" id="PF02781">
    <property type="entry name" value="G6PD_C"/>
    <property type="match status" value="1"/>
</dbReference>
<dbReference type="InterPro" id="IPR022674">
    <property type="entry name" value="G6P_DH_NAD-bd"/>
</dbReference>